<gene>
    <name evidence="3" type="ORF">Ae201684_013212</name>
</gene>
<dbReference type="AlphaFoldDB" id="A0A6G0WP19"/>
<dbReference type="Proteomes" id="UP000481153">
    <property type="component" value="Unassembled WGS sequence"/>
</dbReference>
<dbReference type="PANTHER" id="PTHR23035">
    <property type="entry name" value="CILIA- AND FLAGELLA-ASSOCIATED PROTEIN 97-RELATED"/>
    <property type="match status" value="1"/>
</dbReference>
<reference evidence="3 4" key="1">
    <citation type="submission" date="2019-07" db="EMBL/GenBank/DDBJ databases">
        <title>Genomics analysis of Aphanomyces spp. identifies a new class of oomycete effector associated with host adaptation.</title>
        <authorList>
            <person name="Gaulin E."/>
        </authorList>
    </citation>
    <scope>NUCLEOTIDE SEQUENCE [LARGE SCALE GENOMIC DNA]</scope>
    <source>
        <strain evidence="3 4">ATCC 201684</strain>
    </source>
</reference>
<organism evidence="3 4">
    <name type="scientific">Aphanomyces euteiches</name>
    <dbReference type="NCBI Taxonomy" id="100861"/>
    <lineage>
        <taxon>Eukaryota</taxon>
        <taxon>Sar</taxon>
        <taxon>Stramenopiles</taxon>
        <taxon>Oomycota</taxon>
        <taxon>Saprolegniomycetes</taxon>
        <taxon>Saprolegniales</taxon>
        <taxon>Verrucalvaceae</taxon>
        <taxon>Aphanomyces</taxon>
    </lineage>
</organism>
<evidence type="ECO:0000313" key="4">
    <source>
        <dbReference type="Proteomes" id="UP000481153"/>
    </source>
</evidence>
<dbReference type="InterPro" id="IPR038791">
    <property type="entry name" value="Cfap97/Hemingway"/>
</dbReference>
<dbReference type="VEuPathDB" id="FungiDB:AeMF1_017310"/>
<evidence type="ECO:0000256" key="1">
    <source>
        <dbReference type="ARBA" id="ARBA00008315"/>
    </source>
</evidence>
<evidence type="ECO:0000256" key="2">
    <source>
        <dbReference type="SAM" id="MobiDB-lite"/>
    </source>
</evidence>
<dbReference type="EMBL" id="VJMJ01000169">
    <property type="protein sequence ID" value="KAF0729075.1"/>
    <property type="molecule type" value="Genomic_DNA"/>
</dbReference>
<feature type="region of interest" description="Disordered" evidence="2">
    <location>
        <begin position="198"/>
        <end position="227"/>
    </location>
</feature>
<accession>A0A6G0WP19</accession>
<keyword evidence="4" id="KW-1185">Reference proteome</keyword>
<dbReference type="PANTHER" id="PTHR23035:SF2">
    <property type="entry name" value="KIAA1430 HOMOLOGUE"/>
    <property type="match status" value="1"/>
</dbReference>
<comment type="caution">
    <text evidence="3">The sequence shown here is derived from an EMBL/GenBank/DDBJ whole genome shotgun (WGS) entry which is preliminary data.</text>
</comment>
<sequence length="293" mass="33693">MCGATQPGRCALWAEHAMRLQSDSMRRFVLLADPAPILIIEDDAIRNDEKAMPQKPIAYAADYVHAEENYISMRQRQLMDVAHRHHLEHIEAPIKKDIVLNYTKTNSPNKKKQQQVQDRQLVISNENQNLVGRIEKIMGRRNECVHTSSSSGINKPTNLSMRLKTQARLQSENRAIKTHLSSVKGTYSVAQWEKEAEASHRLSQQISKTTKRAKTRKHQRKHQQGLLDKQATADDFEFLVLDDQQSQLHLALKTVKSVKEHVQSKLPLIHNKANAYLAQHKLDPFEVPRRPFE</sequence>
<proteinExistence type="inferred from homology"/>
<dbReference type="Pfam" id="PF13879">
    <property type="entry name" value="Hmw_CFAP97"/>
    <property type="match status" value="1"/>
</dbReference>
<name>A0A6G0WP19_9STRA</name>
<feature type="compositionally biased region" description="Basic residues" evidence="2">
    <location>
        <begin position="209"/>
        <end position="223"/>
    </location>
</feature>
<dbReference type="InterPro" id="IPR029488">
    <property type="entry name" value="Hmw/CFAP97"/>
</dbReference>
<comment type="similarity">
    <text evidence="1">Belongs to the CFAP97 family.</text>
</comment>
<protein>
    <submittedName>
        <fullName evidence="3">Uncharacterized protein</fullName>
    </submittedName>
</protein>
<evidence type="ECO:0000313" key="3">
    <source>
        <dbReference type="EMBL" id="KAF0729075.1"/>
    </source>
</evidence>